<keyword evidence="3" id="KW-1185">Reference proteome</keyword>
<evidence type="ECO:0000256" key="1">
    <source>
        <dbReference type="SAM" id="Coils"/>
    </source>
</evidence>
<dbReference type="EMBL" id="PQXI01000124">
    <property type="protein sequence ID" value="TGO23689.1"/>
    <property type="molecule type" value="Genomic_DNA"/>
</dbReference>
<evidence type="ECO:0000313" key="2">
    <source>
        <dbReference type="EMBL" id="TGO23689.1"/>
    </source>
</evidence>
<keyword evidence="1" id="KW-0175">Coiled coil</keyword>
<sequence>MAEVLGTIASGISIAQLAGNLASSIIKLKRYWDQIQDAPDDIAFLVREIESHHAMLRSILEKQAQLTASCQPTGRFFEQRIRLCQDASSQLDGPVNTLTKDINSNRKWKRTLGSANVLLKTEQLKRLKRRMKILQQQSSTLTSNLQASLDHFLRHWQNHILNSGFLQSTCSTQVSMNSAVLPQTTSIAVEAETRLPVDHGFYKHEPIPTMSRYNPSSWITFIFGSIGSQKVMKKSHKDAFQKSKAVYYPPAWISNRAWQCMYINDLSSLRWNIDIQACRILY</sequence>
<accession>A0A4Z1FKW9</accession>
<proteinExistence type="predicted"/>
<evidence type="ECO:0000313" key="3">
    <source>
        <dbReference type="Proteomes" id="UP000297910"/>
    </source>
</evidence>
<reference evidence="2 3" key="1">
    <citation type="submission" date="2017-12" db="EMBL/GenBank/DDBJ databases">
        <title>Comparative genomics of Botrytis spp.</title>
        <authorList>
            <person name="Valero-Jimenez C.A."/>
            <person name="Tapia P."/>
            <person name="Veloso J."/>
            <person name="Silva-Moreno E."/>
            <person name="Staats M."/>
            <person name="Valdes J.H."/>
            <person name="Van Kan J.A.L."/>
        </authorList>
    </citation>
    <scope>NUCLEOTIDE SEQUENCE [LARGE SCALE GENOMIC DNA]</scope>
    <source>
        <strain evidence="2 3">Bp0003</strain>
    </source>
</reference>
<evidence type="ECO:0008006" key="4">
    <source>
        <dbReference type="Google" id="ProtNLM"/>
    </source>
</evidence>
<feature type="coiled-coil region" evidence="1">
    <location>
        <begin position="117"/>
        <end position="144"/>
    </location>
</feature>
<dbReference type="Proteomes" id="UP000297910">
    <property type="component" value="Unassembled WGS sequence"/>
</dbReference>
<protein>
    <recommendedName>
        <fullName evidence="4">Fungal N-terminal domain-containing protein</fullName>
    </recommendedName>
</protein>
<gene>
    <name evidence="2" type="ORF">BPAE_0124g00210</name>
</gene>
<dbReference type="AlphaFoldDB" id="A0A4Z1FKW9"/>
<comment type="caution">
    <text evidence="2">The sequence shown here is derived from an EMBL/GenBank/DDBJ whole genome shotgun (WGS) entry which is preliminary data.</text>
</comment>
<name>A0A4Z1FKW9_9HELO</name>
<organism evidence="2 3">
    <name type="scientific">Botrytis paeoniae</name>
    <dbReference type="NCBI Taxonomy" id="278948"/>
    <lineage>
        <taxon>Eukaryota</taxon>
        <taxon>Fungi</taxon>
        <taxon>Dikarya</taxon>
        <taxon>Ascomycota</taxon>
        <taxon>Pezizomycotina</taxon>
        <taxon>Leotiomycetes</taxon>
        <taxon>Helotiales</taxon>
        <taxon>Sclerotiniaceae</taxon>
        <taxon>Botrytis</taxon>
    </lineage>
</organism>